<feature type="domain" description="HTH tetR-type" evidence="6">
    <location>
        <begin position="23"/>
        <end position="82"/>
    </location>
</feature>
<dbReference type="InterPro" id="IPR049445">
    <property type="entry name" value="TetR_SbtR-like_C"/>
</dbReference>
<dbReference type="Pfam" id="PF21597">
    <property type="entry name" value="TetR_C_43"/>
    <property type="match status" value="1"/>
</dbReference>
<proteinExistence type="predicted"/>
<dbReference type="SUPFAM" id="SSF46689">
    <property type="entry name" value="Homeodomain-like"/>
    <property type="match status" value="1"/>
</dbReference>
<evidence type="ECO:0000256" key="4">
    <source>
        <dbReference type="PROSITE-ProRule" id="PRU00335"/>
    </source>
</evidence>
<dbReference type="Pfam" id="PF00440">
    <property type="entry name" value="TetR_N"/>
    <property type="match status" value="1"/>
</dbReference>
<evidence type="ECO:0000313" key="7">
    <source>
        <dbReference type="EMBL" id="GAA5200203.1"/>
    </source>
</evidence>
<dbReference type="PANTHER" id="PTHR30055">
    <property type="entry name" value="HTH-TYPE TRANSCRIPTIONAL REGULATOR RUTR"/>
    <property type="match status" value="1"/>
</dbReference>
<gene>
    <name evidence="7" type="ORF">GCM10023322_77550</name>
</gene>
<organism evidence="7 8">
    <name type="scientific">Rugosimonospora acidiphila</name>
    <dbReference type="NCBI Taxonomy" id="556531"/>
    <lineage>
        <taxon>Bacteria</taxon>
        <taxon>Bacillati</taxon>
        <taxon>Actinomycetota</taxon>
        <taxon>Actinomycetes</taxon>
        <taxon>Micromonosporales</taxon>
        <taxon>Micromonosporaceae</taxon>
        <taxon>Rugosimonospora</taxon>
    </lineage>
</organism>
<reference evidence="8" key="1">
    <citation type="journal article" date="2019" name="Int. J. Syst. Evol. Microbiol.">
        <title>The Global Catalogue of Microorganisms (GCM) 10K type strain sequencing project: providing services to taxonomists for standard genome sequencing and annotation.</title>
        <authorList>
            <consortium name="The Broad Institute Genomics Platform"/>
            <consortium name="The Broad Institute Genome Sequencing Center for Infectious Disease"/>
            <person name="Wu L."/>
            <person name="Ma J."/>
        </authorList>
    </citation>
    <scope>NUCLEOTIDE SEQUENCE [LARGE SCALE GENOMIC DNA]</scope>
    <source>
        <strain evidence="8">JCM 18304</strain>
    </source>
</reference>
<dbReference type="Proteomes" id="UP001501570">
    <property type="component" value="Unassembled WGS sequence"/>
</dbReference>
<dbReference type="InterPro" id="IPR009057">
    <property type="entry name" value="Homeodomain-like_sf"/>
</dbReference>
<evidence type="ECO:0000313" key="8">
    <source>
        <dbReference type="Proteomes" id="UP001501570"/>
    </source>
</evidence>
<evidence type="ECO:0000256" key="1">
    <source>
        <dbReference type="ARBA" id="ARBA00023015"/>
    </source>
</evidence>
<dbReference type="Gene3D" id="1.10.357.10">
    <property type="entry name" value="Tetracycline Repressor, domain 2"/>
    <property type="match status" value="1"/>
</dbReference>
<dbReference type="InterPro" id="IPR036271">
    <property type="entry name" value="Tet_transcr_reg_TetR-rel_C_sf"/>
</dbReference>
<sequence length="208" mass="22292">MPPPAAGPAPDQAPPRPRRADAQRNYDRLLATAREVFAEHGADAPLDDIARRAGIGNATMYRHFPTRRELIIAVYADEVTELCARGEALLAHEAPGEALLTWLRAFIAHVATKRELAQAIPNDRGGQRSALFDGWHDAMRATASRLLARAQRRGAARAGLDPADLLTLANGIALTSADADQAGRCLDLLRDGIAPLPAGHRARIAEPG</sequence>
<evidence type="ECO:0000256" key="5">
    <source>
        <dbReference type="SAM" id="MobiDB-lite"/>
    </source>
</evidence>
<evidence type="ECO:0000256" key="2">
    <source>
        <dbReference type="ARBA" id="ARBA00023125"/>
    </source>
</evidence>
<dbReference type="PROSITE" id="PS50977">
    <property type="entry name" value="HTH_TETR_2"/>
    <property type="match status" value="1"/>
</dbReference>
<keyword evidence="2 4" id="KW-0238">DNA-binding</keyword>
<dbReference type="PRINTS" id="PR00455">
    <property type="entry name" value="HTHTETR"/>
</dbReference>
<comment type="caution">
    <text evidence="7">The sequence shown here is derived from an EMBL/GenBank/DDBJ whole genome shotgun (WGS) entry which is preliminary data.</text>
</comment>
<name>A0ABP9SRQ0_9ACTN</name>
<protein>
    <submittedName>
        <fullName evidence="7">TetR/AcrR family transcriptional regulator</fullName>
    </submittedName>
</protein>
<dbReference type="SUPFAM" id="SSF48498">
    <property type="entry name" value="Tetracyclin repressor-like, C-terminal domain"/>
    <property type="match status" value="1"/>
</dbReference>
<evidence type="ECO:0000259" key="6">
    <source>
        <dbReference type="PROSITE" id="PS50977"/>
    </source>
</evidence>
<keyword evidence="8" id="KW-1185">Reference proteome</keyword>
<dbReference type="EMBL" id="BAABJQ010000042">
    <property type="protein sequence ID" value="GAA5200203.1"/>
    <property type="molecule type" value="Genomic_DNA"/>
</dbReference>
<accession>A0ABP9SRQ0</accession>
<dbReference type="InterPro" id="IPR001647">
    <property type="entry name" value="HTH_TetR"/>
</dbReference>
<feature type="region of interest" description="Disordered" evidence="5">
    <location>
        <begin position="1"/>
        <end position="21"/>
    </location>
</feature>
<feature type="compositionally biased region" description="Pro residues" evidence="5">
    <location>
        <begin position="1"/>
        <end position="15"/>
    </location>
</feature>
<dbReference type="RefSeq" id="WP_345638338.1">
    <property type="nucleotide sequence ID" value="NZ_BAABJQ010000042.1"/>
</dbReference>
<dbReference type="PANTHER" id="PTHR30055:SF234">
    <property type="entry name" value="HTH-TYPE TRANSCRIPTIONAL REGULATOR BETI"/>
    <property type="match status" value="1"/>
</dbReference>
<keyword evidence="1" id="KW-0805">Transcription regulation</keyword>
<feature type="DNA-binding region" description="H-T-H motif" evidence="4">
    <location>
        <begin position="45"/>
        <end position="64"/>
    </location>
</feature>
<keyword evidence="3" id="KW-0804">Transcription</keyword>
<dbReference type="InterPro" id="IPR050109">
    <property type="entry name" value="HTH-type_TetR-like_transc_reg"/>
</dbReference>
<evidence type="ECO:0000256" key="3">
    <source>
        <dbReference type="ARBA" id="ARBA00023163"/>
    </source>
</evidence>